<dbReference type="STRING" id="1451189.CFAL_03585"/>
<dbReference type="Pfam" id="PF02698">
    <property type="entry name" value="DUF218"/>
    <property type="match status" value="1"/>
</dbReference>
<gene>
    <name evidence="2" type="ORF">D3M95_04725</name>
</gene>
<proteinExistence type="predicted"/>
<dbReference type="Gene3D" id="3.40.50.620">
    <property type="entry name" value="HUPs"/>
    <property type="match status" value="1"/>
</dbReference>
<dbReference type="CDD" id="cd06259">
    <property type="entry name" value="YdcF-like"/>
    <property type="match status" value="1"/>
</dbReference>
<dbReference type="InterPro" id="IPR003848">
    <property type="entry name" value="DUF218"/>
</dbReference>
<sequence>MRFLSQGIGWIVRSIVYLVFGTLLVAALIATATAAHVWYFARQDNHDHANTIFVLGAAQYDGRPSEWLAARLQHAADLYEEGVAPTIVTVGGKREGDRFTEAQAGKDYLVNTLDVPSSAVVEVNEGVDTLTSAEAFATMARDNGWTSAVVVTDPAHSLRATRMVQDQGIIAWGSPTRQGPSVATRSAQFNSILHETGGMLYYEVIERERPGLRINAGSAEPVINALRSSTPW</sequence>
<dbReference type="EMBL" id="QXJK01000004">
    <property type="protein sequence ID" value="RIX35359.1"/>
    <property type="molecule type" value="Genomic_DNA"/>
</dbReference>
<organism evidence="2 3">
    <name type="scientific">Corynebacterium falsenii</name>
    <dbReference type="NCBI Taxonomy" id="108486"/>
    <lineage>
        <taxon>Bacteria</taxon>
        <taxon>Bacillati</taxon>
        <taxon>Actinomycetota</taxon>
        <taxon>Actinomycetes</taxon>
        <taxon>Mycobacteriales</taxon>
        <taxon>Corynebacteriaceae</taxon>
        <taxon>Corynebacterium</taxon>
    </lineage>
</organism>
<reference evidence="2 3" key="1">
    <citation type="submission" date="2018-09" db="EMBL/GenBank/DDBJ databases">
        <title>Optimization and identification of Corynebacterium falsenii FN1-14 from fish paste.</title>
        <authorList>
            <person name="Daroonpunt R."/>
            <person name="Tanasupawat S."/>
        </authorList>
    </citation>
    <scope>NUCLEOTIDE SEQUENCE [LARGE SCALE GENOMIC DNA]</scope>
    <source>
        <strain evidence="2 3">FN1-14</strain>
    </source>
</reference>
<dbReference type="GO" id="GO:0005886">
    <property type="term" value="C:plasma membrane"/>
    <property type="evidence" value="ECO:0007669"/>
    <property type="project" value="TreeGrafter"/>
</dbReference>
<dbReference type="OrthoDB" id="9782395at2"/>
<dbReference type="PANTHER" id="PTHR30336">
    <property type="entry name" value="INNER MEMBRANE PROTEIN, PROBABLE PERMEASE"/>
    <property type="match status" value="1"/>
</dbReference>
<keyword evidence="3" id="KW-1185">Reference proteome</keyword>
<dbReference type="InterPro" id="IPR051599">
    <property type="entry name" value="Cell_Envelope_Assoc"/>
</dbReference>
<dbReference type="InterPro" id="IPR014729">
    <property type="entry name" value="Rossmann-like_a/b/a_fold"/>
</dbReference>
<evidence type="ECO:0000313" key="3">
    <source>
        <dbReference type="Proteomes" id="UP000285278"/>
    </source>
</evidence>
<evidence type="ECO:0000259" key="1">
    <source>
        <dbReference type="Pfam" id="PF02698"/>
    </source>
</evidence>
<dbReference type="AlphaFoldDB" id="A0A418Q7X7"/>
<comment type="caution">
    <text evidence="2">The sequence shown here is derived from an EMBL/GenBank/DDBJ whole genome shotgun (WGS) entry which is preliminary data.</text>
</comment>
<dbReference type="PANTHER" id="PTHR30336:SF20">
    <property type="entry name" value="DUF218 DOMAIN-CONTAINING PROTEIN"/>
    <property type="match status" value="1"/>
</dbReference>
<protein>
    <submittedName>
        <fullName evidence="2">YdcF family protein</fullName>
    </submittedName>
</protein>
<evidence type="ECO:0000313" key="2">
    <source>
        <dbReference type="EMBL" id="RIX35359.1"/>
    </source>
</evidence>
<dbReference type="Proteomes" id="UP000285278">
    <property type="component" value="Unassembled WGS sequence"/>
</dbReference>
<accession>A0A418Q7X7</accession>
<feature type="domain" description="DUF218" evidence="1">
    <location>
        <begin position="51"/>
        <end position="197"/>
    </location>
</feature>
<dbReference type="RefSeq" id="WP_119664675.1">
    <property type="nucleotide sequence ID" value="NZ_CBCRUA010000013.1"/>
</dbReference>
<name>A0A418Q7X7_9CORY</name>